<evidence type="ECO:0000256" key="9">
    <source>
        <dbReference type="SAM" id="MobiDB-lite"/>
    </source>
</evidence>
<dbReference type="InterPro" id="IPR013809">
    <property type="entry name" value="ENTH"/>
</dbReference>
<dbReference type="GO" id="GO:0048268">
    <property type="term" value="P:clathrin coat assembly"/>
    <property type="evidence" value="ECO:0007669"/>
    <property type="project" value="InterPro"/>
</dbReference>
<sequence length="360" mass="39452">MCQEVKHDLSHTVHGVHPPPQSAGDLSAARNPRGAHFNHRRLHHPPIRLKHRRDGEQPANVVAMPPSKLRKAIGAVKDQTSIGLAKVGSGGAAASELDVAIVKATRHSESFPADERHVREVIALTLHSRAYIGACVASLSRRLGRTRSWAVALKTLALVHRLLADGDQAFEQEVFYATRRGTRMLNMSDFCDRSRTDAWDFSAFVRTYAAYLDDRLEYRMQAKHGGAARQGRPLREQLGGGVDGRERAGVLRQREQRGDAAAGAPMLALPAPPGTSGASGDPFAASMAVAPPAYVQMSDMETKQHQLVEEQMVWQQYGKNGMSGQGALAMLEQQRPPQQQMQMQMLPNGGYNYAGYHRSS</sequence>
<dbReference type="PROSITE" id="PS50942">
    <property type="entry name" value="ENTH"/>
    <property type="match status" value="1"/>
</dbReference>
<dbReference type="SMART" id="SM00273">
    <property type="entry name" value="ENTH"/>
    <property type="match status" value="1"/>
</dbReference>
<dbReference type="Gramene" id="OBART05G17220.1">
    <property type="protein sequence ID" value="OBART05G17220.1"/>
    <property type="gene ID" value="OBART05G17220"/>
</dbReference>
<keyword evidence="8" id="KW-0968">Cytoplasmic vesicle</keyword>
<keyword evidence="5" id="KW-0333">Golgi apparatus</keyword>
<evidence type="ECO:0000256" key="5">
    <source>
        <dbReference type="ARBA" id="ARBA00023034"/>
    </source>
</evidence>
<evidence type="ECO:0000256" key="3">
    <source>
        <dbReference type="ARBA" id="ARBA00004600"/>
    </source>
</evidence>
<evidence type="ECO:0000256" key="1">
    <source>
        <dbReference type="ARBA" id="ARBA00004132"/>
    </source>
</evidence>
<dbReference type="InterPro" id="IPR045192">
    <property type="entry name" value="AP180-like"/>
</dbReference>
<dbReference type="eggNOG" id="KOG0251">
    <property type="taxonomic scope" value="Eukaryota"/>
</dbReference>
<keyword evidence="6" id="KW-0472">Membrane</keyword>
<dbReference type="InterPro" id="IPR011417">
    <property type="entry name" value="ANTH_dom"/>
</dbReference>
<accession>A0A0D3G7V7</accession>
<evidence type="ECO:0000256" key="6">
    <source>
        <dbReference type="ARBA" id="ARBA00023136"/>
    </source>
</evidence>
<organism evidence="11">
    <name type="scientific">Oryza barthii</name>
    <dbReference type="NCBI Taxonomy" id="65489"/>
    <lineage>
        <taxon>Eukaryota</taxon>
        <taxon>Viridiplantae</taxon>
        <taxon>Streptophyta</taxon>
        <taxon>Embryophyta</taxon>
        <taxon>Tracheophyta</taxon>
        <taxon>Spermatophyta</taxon>
        <taxon>Magnoliopsida</taxon>
        <taxon>Liliopsida</taxon>
        <taxon>Poales</taxon>
        <taxon>Poaceae</taxon>
        <taxon>BOP clade</taxon>
        <taxon>Oryzoideae</taxon>
        <taxon>Oryzeae</taxon>
        <taxon>Oryzinae</taxon>
        <taxon>Oryza</taxon>
    </lineage>
</organism>
<evidence type="ECO:0000256" key="8">
    <source>
        <dbReference type="ARBA" id="ARBA00023329"/>
    </source>
</evidence>
<dbReference type="GO" id="GO:0006900">
    <property type="term" value="P:vesicle budding from membrane"/>
    <property type="evidence" value="ECO:0007669"/>
    <property type="project" value="TreeGrafter"/>
</dbReference>
<keyword evidence="7" id="KW-0168">Coated pit</keyword>
<protein>
    <recommendedName>
        <fullName evidence="10">ENTH domain-containing protein</fullName>
    </recommendedName>
</protein>
<keyword evidence="4" id="KW-0254">Endocytosis</keyword>
<reference evidence="11" key="2">
    <citation type="submission" date="2015-03" db="UniProtKB">
        <authorList>
            <consortium name="EnsemblPlants"/>
        </authorList>
    </citation>
    <scope>IDENTIFICATION</scope>
</reference>
<dbReference type="HOGENOM" id="CLU_770247_0_0_1"/>
<dbReference type="PANTHER" id="PTHR22951">
    <property type="entry name" value="CLATHRIN ASSEMBLY PROTEIN"/>
    <property type="match status" value="1"/>
</dbReference>
<dbReference type="Gene3D" id="1.25.40.90">
    <property type="match status" value="1"/>
</dbReference>
<evidence type="ECO:0000259" key="10">
    <source>
        <dbReference type="PROSITE" id="PS50942"/>
    </source>
</evidence>
<keyword evidence="12" id="KW-1185">Reference proteome</keyword>
<dbReference type="GO" id="GO:0005546">
    <property type="term" value="F:phosphatidylinositol-4,5-bisphosphate binding"/>
    <property type="evidence" value="ECO:0007669"/>
    <property type="project" value="TreeGrafter"/>
</dbReference>
<feature type="compositionally biased region" description="Basic and acidic residues" evidence="9">
    <location>
        <begin position="1"/>
        <end position="11"/>
    </location>
</feature>
<dbReference type="GO" id="GO:0005545">
    <property type="term" value="F:1-phosphatidylinositol binding"/>
    <property type="evidence" value="ECO:0007669"/>
    <property type="project" value="TreeGrafter"/>
</dbReference>
<dbReference type="InterPro" id="IPR008942">
    <property type="entry name" value="ENTH_VHS"/>
</dbReference>
<name>A0A0D3G7V7_9ORYZ</name>
<dbReference type="GO" id="GO:0032050">
    <property type="term" value="F:clathrin heavy chain binding"/>
    <property type="evidence" value="ECO:0007669"/>
    <property type="project" value="TreeGrafter"/>
</dbReference>
<evidence type="ECO:0000256" key="4">
    <source>
        <dbReference type="ARBA" id="ARBA00022583"/>
    </source>
</evidence>
<reference evidence="11" key="1">
    <citation type="journal article" date="2009" name="Rice">
        <title>De Novo Next Generation Sequencing of Plant Genomes.</title>
        <authorList>
            <person name="Rounsley S."/>
            <person name="Marri P.R."/>
            <person name="Yu Y."/>
            <person name="He R."/>
            <person name="Sisneros N."/>
            <person name="Goicoechea J.L."/>
            <person name="Lee S.J."/>
            <person name="Angelova A."/>
            <person name="Kudrna D."/>
            <person name="Luo M."/>
            <person name="Affourtit J."/>
            <person name="Desany B."/>
            <person name="Knight J."/>
            <person name="Niazi F."/>
            <person name="Egholm M."/>
            <person name="Wing R.A."/>
        </authorList>
    </citation>
    <scope>NUCLEOTIDE SEQUENCE [LARGE SCALE GENOMIC DNA]</scope>
    <source>
        <strain evidence="11">cv. IRGC 105608</strain>
    </source>
</reference>
<dbReference type="STRING" id="65489.A0A0D3G7V7"/>
<dbReference type="PANTHER" id="PTHR22951:SF12">
    <property type="entry name" value="OS05G0426100 PROTEIN"/>
    <property type="match status" value="1"/>
</dbReference>
<feature type="region of interest" description="Disordered" evidence="9">
    <location>
        <begin position="1"/>
        <end position="39"/>
    </location>
</feature>
<evidence type="ECO:0000256" key="7">
    <source>
        <dbReference type="ARBA" id="ARBA00023176"/>
    </source>
</evidence>
<dbReference type="GO" id="GO:0072583">
    <property type="term" value="P:clathrin-dependent endocytosis"/>
    <property type="evidence" value="ECO:0007669"/>
    <property type="project" value="InterPro"/>
</dbReference>
<feature type="region of interest" description="Disordered" evidence="9">
    <location>
        <begin position="224"/>
        <end position="243"/>
    </location>
</feature>
<evidence type="ECO:0000313" key="11">
    <source>
        <dbReference type="EnsemblPlants" id="OBART05G17220.1"/>
    </source>
</evidence>
<evidence type="ECO:0000256" key="2">
    <source>
        <dbReference type="ARBA" id="ARBA00004555"/>
    </source>
</evidence>
<dbReference type="GO" id="GO:0000149">
    <property type="term" value="F:SNARE binding"/>
    <property type="evidence" value="ECO:0007669"/>
    <property type="project" value="TreeGrafter"/>
</dbReference>
<dbReference type="InterPro" id="IPR048050">
    <property type="entry name" value="ANTH_N_plant"/>
</dbReference>
<dbReference type="PaxDb" id="65489-OBART05G17220.1"/>
<proteinExistence type="predicted"/>
<dbReference type="CDD" id="cd16987">
    <property type="entry name" value="ANTH_N_AP180_plant"/>
    <property type="match status" value="1"/>
</dbReference>
<evidence type="ECO:0000313" key="12">
    <source>
        <dbReference type="Proteomes" id="UP000026960"/>
    </source>
</evidence>
<dbReference type="FunFam" id="1.25.40.90:FF:000019">
    <property type="entry name" value="Clathrin coat assembly protein"/>
    <property type="match status" value="1"/>
</dbReference>
<dbReference type="EnsemblPlants" id="OBART05G17220.1">
    <property type="protein sequence ID" value="OBART05G17220.1"/>
    <property type="gene ID" value="OBART05G17220"/>
</dbReference>
<dbReference type="GO" id="GO:0005905">
    <property type="term" value="C:clathrin-coated pit"/>
    <property type="evidence" value="ECO:0007669"/>
    <property type="project" value="UniProtKB-SubCell"/>
</dbReference>
<dbReference type="AlphaFoldDB" id="A0A0D3G7V7"/>
<dbReference type="Pfam" id="PF07651">
    <property type="entry name" value="ANTH"/>
    <property type="match status" value="1"/>
</dbReference>
<dbReference type="GO" id="GO:0030136">
    <property type="term" value="C:clathrin-coated vesicle"/>
    <property type="evidence" value="ECO:0007669"/>
    <property type="project" value="UniProtKB-SubCell"/>
</dbReference>
<dbReference type="GO" id="GO:0005794">
    <property type="term" value="C:Golgi apparatus"/>
    <property type="evidence" value="ECO:0007669"/>
    <property type="project" value="UniProtKB-SubCell"/>
</dbReference>
<dbReference type="Proteomes" id="UP000026960">
    <property type="component" value="Chromosome 5"/>
</dbReference>
<comment type="subcellular location">
    <subcellularLocation>
        <location evidence="1">Cytoplasmic vesicle</location>
        <location evidence="1">Clathrin-coated vesicle</location>
    </subcellularLocation>
    <subcellularLocation>
        <location evidence="2">Golgi apparatus</location>
    </subcellularLocation>
    <subcellularLocation>
        <location evidence="3">Membrane</location>
        <location evidence="3">Clathrin-coated pit</location>
    </subcellularLocation>
</comment>
<feature type="domain" description="ENTH" evidence="10">
    <location>
        <begin position="89"/>
        <end position="226"/>
    </location>
</feature>
<dbReference type="SUPFAM" id="SSF48464">
    <property type="entry name" value="ENTH/VHS domain"/>
    <property type="match status" value="1"/>
</dbReference>